<dbReference type="Gene3D" id="3.10.450.50">
    <property type="match status" value="1"/>
</dbReference>
<comment type="caution">
    <text evidence="1">The sequence shown here is derived from an EMBL/GenBank/DDBJ whole genome shotgun (WGS) entry which is preliminary data.</text>
</comment>
<protein>
    <recommendedName>
        <fullName evidence="3">Nuclear transport factor 2 family protein</fullName>
    </recommendedName>
</protein>
<evidence type="ECO:0000313" key="1">
    <source>
        <dbReference type="EMBL" id="MFD0862588.1"/>
    </source>
</evidence>
<reference evidence="2" key="1">
    <citation type="journal article" date="2019" name="Int. J. Syst. Evol. Microbiol.">
        <title>The Global Catalogue of Microorganisms (GCM) 10K type strain sequencing project: providing services to taxonomists for standard genome sequencing and annotation.</title>
        <authorList>
            <consortium name="The Broad Institute Genomics Platform"/>
            <consortium name="The Broad Institute Genome Sequencing Center for Infectious Disease"/>
            <person name="Wu L."/>
            <person name="Ma J."/>
        </authorList>
    </citation>
    <scope>NUCLEOTIDE SEQUENCE [LARGE SCALE GENOMIC DNA]</scope>
    <source>
        <strain evidence="2">CCUG 62952</strain>
    </source>
</reference>
<accession>A0ABW3CXR7</accession>
<dbReference type="Proteomes" id="UP001596978">
    <property type="component" value="Unassembled WGS sequence"/>
</dbReference>
<dbReference type="EMBL" id="JBHTJH010000010">
    <property type="protein sequence ID" value="MFD0862588.1"/>
    <property type="molecule type" value="Genomic_DNA"/>
</dbReference>
<dbReference type="PROSITE" id="PS51257">
    <property type="entry name" value="PROKAR_LIPOPROTEIN"/>
    <property type="match status" value="1"/>
</dbReference>
<evidence type="ECO:0008006" key="3">
    <source>
        <dbReference type="Google" id="ProtNLM"/>
    </source>
</evidence>
<gene>
    <name evidence="1" type="ORF">ACFQ1M_10275</name>
</gene>
<evidence type="ECO:0000313" key="2">
    <source>
        <dbReference type="Proteomes" id="UP001596978"/>
    </source>
</evidence>
<sequence>MGKTIISLLLFAVVSISCNNAEKEIDKVEIAKQYFEVLDNSDYAKMSDWFADSLKTIEGEHKSVYSKTEYLEFLKWDFVFDPDYEILEIEQKDGMVKARISKTDKRISFLHEKPFITNQTLRFQKDKIISVEIDYVNFDFPTWEKNKNRLLSWIDKNHPELNGSINDLTADGGMKLLQAIELYKDRK</sequence>
<proteinExistence type="predicted"/>
<organism evidence="1 2">
    <name type="scientific">Sungkyunkwania multivorans</name>
    <dbReference type="NCBI Taxonomy" id="1173618"/>
    <lineage>
        <taxon>Bacteria</taxon>
        <taxon>Pseudomonadati</taxon>
        <taxon>Bacteroidota</taxon>
        <taxon>Flavobacteriia</taxon>
        <taxon>Flavobacteriales</taxon>
        <taxon>Flavobacteriaceae</taxon>
        <taxon>Sungkyunkwania</taxon>
    </lineage>
</organism>
<keyword evidence="2" id="KW-1185">Reference proteome</keyword>
<dbReference type="RefSeq" id="WP_386407856.1">
    <property type="nucleotide sequence ID" value="NZ_JBHTJH010000010.1"/>
</dbReference>
<name>A0ABW3CXR7_9FLAO</name>